<dbReference type="EMBL" id="WAAR01000212">
    <property type="protein sequence ID" value="KAB1102986.1"/>
    <property type="molecule type" value="Genomic_DNA"/>
</dbReference>
<keyword evidence="1" id="KW-0812">Transmembrane</keyword>
<keyword evidence="3" id="KW-1185">Reference proteome</keyword>
<dbReference type="RefSeq" id="WP_151015765.1">
    <property type="nucleotide sequence ID" value="NZ_WAAR01000212.1"/>
</dbReference>
<sequence length="111" mass="11983">MPTIGYDLEPILRHCYHARHLWLLQNALVSAILLVGFFAATWSTVLLAGIAFLANFLSPPAERADRSTAYLVLGGLALQRLKGQGSSYLGGSGSRVMPVLAKKPARRSVCC</sequence>
<keyword evidence="1" id="KW-0472">Membrane</keyword>
<comment type="caution">
    <text evidence="2">The sequence shown here is derived from an EMBL/GenBank/DDBJ whole genome shotgun (WGS) entry which is preliminary data.</text>
</comment>
<accession>A0ABQ6U8P3</accession>
<proteinExistence type="predicted"/>
<feature type="transmembrane region" description="Helical" evidence="1">
    <location>
        <begin position="31"/>
        <end position="57"/>
    </location>
</feature>
<dbReference type="Proteomes" id="UP000471364">
    <property type="component" value="Unassembled WGS sequence"/>
</dbReference>
<keyword evidence="1" id="KW-1133">Transmembrane helix</keyword>
<gene>
    <name evidence="2" type="ORF">F6X54_29905</name>
</gene>
<protein>
    <submittedName>
        <fullName evidence="2">Uncharacterized protein</fullName>
    </submittedName>
</protein>
<name>A0ABQ6U8P3_9ACTN</name>
<organism evidence="2 3">
    <name type="scientific">Micromonospora aurantiaca</name>
    <name type="common">nom. illeg.</name>
    <dbReference type="NCBI Taxonomy" id="47850"/>
    <lineage>
        <taxon>Bacteria</taxon>
        <taxon>Bacillati</taxon>
        <taxon>Actinomycetota</taxon>
        <taxon>Actinomycetes</taxon>
        <taxon>Micromonosporales</taxon>
        <taxon>Micromonosporaceae</taxon>
        <taxon>Micromonospora</taxon>
    </lineage>
</organism>
<reference evidence="2 3" key="1">
    <citation type="submission" date="2019-09" db="EMBL/GenBank/DDBJ databases">
        <title>High taxonomic diversity of Micromonospora strains isolated from Medicago sativa nodules in different geographical locations.</title>
        <authorList>
            <person name="Martinez-Hidalgo P."/>
            <person name="Flores-Felix J.D."/>
            <person name="Velazquez E."/>
            <person name="Brau L."/>
            <person name="Trujillo M.E."/>
            <person name="Martinez-Molina E."/>
        </authorList>
    </citation>
    <scope>NUCLEOTIDE SEQUENCE [LARGE SCALE GENOMIC DNA]</scope>
    <source>
        <strain evidence="2 3">ALFB5</strain>
    </source>
</reference>
<evidence type="ECO:0000313" key="2">
    <source>
        <dbReference type="EMBL" id="KAB1102986.1"/>
    </source>
</evidence>
<evidence type="ECO:0000313" key="3">
    <source>
        <dbReference type="Proteomes" id="UP000471364"/>
    </source>
</evidence>
<evidence type="ECO:0000256" key="1">
    <source>
        <dbReference type="SAM" id="Phobius"/>
    </source>
</evidence>